<comment type="caution">
    <text evidence="3">The sequence shown here is derived from an EMBL/GenBank/DDBJ whole genome shotgun (WGS) entry which is preliminary data.</text>
</comment>
<keyword evidence="1 3" id="KW-0315">Glutamine amidotransferase</keyword>
<feature type="domain" description="Glutamine amidotransferase type-2" evidence="2">
    <location>
        <begin position="6"/>
        <end position="248"/>
    </location>
</feature>
<dbReference type="InterPro" id="IPR052373">
    <property type="entry name" value="Gamma-glu_amide_hydrolase"/>
</dbReference>
<dbReference type="Gene3D" id="3.60.20.10">
    <property type="entry name" value="Glutamine Phosphoribosylpyrophosphate, subunit 1, domain 1"/>
    <property type="match status" value="1"/>
</dbReference>
<evidence type="ECO:0000259" key="2">
    <source>
        <dbReference type="PROSITE" id="PS51278"/>
    </source>
</evidence>
<dbReference type="InterPro" id="IPR017932">
    <property type="entry name" value="GATase_2_dom"/>
</dbReference>
<dbReference type="PROSITE" id="PS51278">
    <property type="entry name" value="GATASE_TYPE_2"/>
    <property type="match status" value="1"/>
</dbReference>
<keyword evidence="3" id="KW-0808">Transferase</keyword>
<name>A0A6V8LFN6_9ACTN</name>
<dbReference type="PANTHER" id="PTHR43187">
    <property type="entry name" value="GLUTAMINE AMIDOTRANSFERASE DUG3-RELATED"/>
    <property type="match status" value="1"/>
</dbReference>
<evidence type="ECO:0000313" key="4">
    <source>
        <dbReference type="Proteomes" id="UP000482960"/>
    </source>
</evidence>
<dbReference type="PANTHER" id="PTHR43187:SF1">
    <property type="entry name" value="GLUTAMINE AMIDOTRANSFERASE DUG3-RELATED"/>
    <property type="match status" value="1"/>
</dbReference>
<dbReference type="AlphaFoldDB" id="A0A6V8LFN6"/>
<dbReference type="Proteomes" id="UP000482960">
    <property type="component" value="Unassembled WGS sequence"/>
</dbReference>
<reference evidence="3 4" key="2">
    <citation type="submission" date="2020-03" db="EMBL/GenBank/DDBJ databases">
        <authorList>
            <person name="Ichikawa N."/>
            <person name="Kimura A."/>
            <person name="Kitahashi Y."/>
            <person name="Uohara A."/>
        </authorList>
    </citation>
    <scope>NUCLEOTIDE SEQUENCE [LARGE SCALE GENOMIC DNA]</scope>
    <source>
        <strain evidence="3 4">NBRC 108638</strain>
    </source>
</reference>
<keyword evidence="4" id="KW-1185">Reference proteome</keyword>
<dbReference type="EMBL" id="BLPG01000002">
    <property type="protein sequence ID" value="GFJ96063.1"/>
    <property type="molecule type" value="Genomic_DNA"/>
</dbReference>
<dbReference type="InterPro" id="IPR026869">
    <property type="entry name" value="EgtC-like"/>
</dbReference>
<dbReference type="SUPFAM" id="SSF56235">
    <property type="entry name" value="N-terminal nucleophile aminohydrolases (Ntn hydrolases)"/>
    <property type="match status" value="1"/>
</dbReference>
<organism evidence="3 4">
    <name type="scientific">Phytohabitans rumicis</name>
    <dbReference type="NCBI Taxonomy" id="1076125"/>
    <lineage>
        <taxon>Bacteria</taxon>
        <taxon>Bacillati</taxon>
        <taxon>Actinomycetota</taxon>
        <taxon>Actinomycetes</taxon>
        <taxon>Micromonosporales</taxon>
        <taxon>Micromonosporaceae</taxon>
    </lineage>
</organism>
<reference evidence="3 4" key="1">
    <citation type="submission" date="2020-03" db="EMBL/GenBank/DDBJ databases">
        <title>Whole genome shotgun sequence of Phytohabitans rumicis NBRC 108638.</title>
        <authorList>
            <person name="Komaki H."/>
            <person name="Tamura T."/>
        </authorList>
    </citation>
    <scope>NUCLEOTIDE SEQUENCE [LARGE SCALE GENOMIC DNA]</scope>
    <source>
        <strain evidence="3 4">NBRC 108638</strain>
    </source>
</reference>
<evidence type="ECO:0000313" key="3">
    <source>
        <dbReference type="EMBL" id="GFJ96063.1"/>
    </source>
</evidence>
<dbReference type="CDD" id="cd01908">
    <property type="entry name" value="YafJ"/>
    <property type="match status" value="1"/>
</dbReference>
<dbReference type="InterPro" id="IPR029055">
    <property type="entry name" value="Ntn_hydrolases_N"/>
</dbReference>
<protein>
    <submittedName>
        <fullName evidence="3">Class II glutamine amidotransferase</fullName>
    </submittedName>
</protein>
<evidence type="ECO:0000256" key="1">
    <source>
        <dbReference type="ARBA" id="ARBA00022962"/>
    </source>
</evidence>
<gene>
    <name evidence="3" type="ORF">Prum_097050</name>
</gene>
<dbReference type="Pfam" id="PF13230">
    <property type="entry name" value="GATase_4"/>
    <property type="match status" value="1"/>
</dbReference>
<dbReference type="GO" id="GO:0016740">
    <property type="term" value="F:transferase activity"/>
    <property type="evidence" value="ECO:0007669"/>
    <property type="project" value="UniProtKB-KW"/>
</dbReference>
<sequence>MLTHMCRWLAYSGSPILLDDLLYKPQPSLIDQSLHARLGVETTNGDGFGVGWYGVDAPPAPILFRGVGPAWGDLNLRELARSISSPLFVAHIRASTGTPVEQTNCHPFRHGRWLWAHNGAIREFALLKRDLVLAVDPSLYPSIAGSTDSEVMFYLALTFGLHNDPVAAVERMVGFVESVGHRRGVADPVQMTVATSDGDRLWAFRYSSERDSRSLYVSTEMSTLHEMYPDNENLHRLSDETRAVVSEPLGDLAGAWHPVPESSYAVVQKGADAVGAFRPRTS</sequence>
<accession>A0A6V8LFN6</accession>
<proteinExistence type="predicted"/>